<comment type="caution">
    <text evidence="2">The sequence shown here is derived from an EMBL/GenBank/DDBJ whole genome shotgun (WGS) entry which is preliminary data.</text>
</comment>
<protein>
    <submittedName>
        <fullName evidence="2">Uncharacterized protein</fullName>
    </submittedName>
</protein>
<keyword evidence="3" id="KW-1185">Reference proteome</keyword>
<organism evidence="2 3">
    <name type="scientific">Larinioides sclopetarius</name>
    <dbReference type="NCBI Taxonomy" id="280406"/>
    <lineage>
        <taxon>Eukaryota</taxon>
        <taxon>Metazoa</taxon>
        <taxon>Ecdysozoa</taxon>
        <taxon>Arthropoda</taxon>
        <taxon>Chelicerata</taxon>
        <taxon>Arachnida</taxon>
        <taxon>Araneae</taxon>
        <taxon>Araneomorphae</taxon>
        <taxon>Entelegynae</taxon>
        <taxon>Araneoidea</taxon>
        <taxon>Araneidae</taxon>
        <taxon>Larinioides</taxon>
    </lineage>
</organism>
<name>A0AAV2A7V7_9ARAC</name>
<accession>A0AAV2A7V7</accession>
<gene>
    <name evidence="2" type="ORF">LARSCL_LOCUS10756</name>
</gene>
<dbReference type="EMBL" id="CAXIEN010000127">
    <property type="protein sequence ID" value="CAL1280081.1"/>
    <property type="molecule type" value="Genomic_DNA"/>
</dbReference>
<dbReference type="Proteomes" id="UP001497382">
    <property type="component" value="Unassembled WGS sequence"/>
</dbReference>
<evidence type="ECO:0000256" key="1">
    <source>
        <dbReference type="SAM" id="MobiDB-lite"/>
    </source>
</evidence>
<dbReference type="AlphaFoldDB" id="A0AAV2A7V7"/>
<reference evidence="2 3" key="1">
    <citation type="submission" date="2024-04" db="EMBL/GenBank/DDBJ databases">
        <authorList>
            <person name="Rising A."/>
            <person name="Reimegard J."/>
            <person name="Sonavane S."/>
            <person name="Akerstrom W."/>
            <person name="Nylinder S."/>
            <person name="Hedman E."/>
            <person name="Kallberg Y."/>
        </authorList>
    </citation>
    <scope>NUCLEOTIDE SEQUENCE [LARGE SCALE GENOMIC DNA]</scope>
</reference>
<feature type="compositionally biased region" description="Basic and acidic residues" evidence="1">
    <location>
        <begin position="93"/>
        <end position="104"/>
    </location>
</feature>
<feature type="region of interest" description="Disordered" evidence="1">
    <location>
        <begin position="1"/>
        <end position="26"/>
    </location>
</feature>
<evidence type="ECO:0000313" key="2">
    <source>
        <dbReference type="EMBL" id="CAL1280081.1"/>
    </source>
</evidence>
<sequence>MDSKDNKDSTSVSNGSSRKDVSEKSTSGPTVLFFWIWNWFATLPKTITNLYTDIKSGDILARFTLLDAMLQFIVAVATSCHPQEEGMGGLGDTDEHKAENEKSKDFQIFGGAGRTLRSRTVAANS</sequence>
<proteinExistence type="predicted"/>
<evidence type="ECO:0000313" key="3">
    <source>
        <dbReference type="Proteomes" id="UP001497382"/>
    </source>
</evidence>
<feature type="region of interest" description="Disordered" evidence="1">
    <location>
        <begin position="84"/>
        <end position="104"/>
    </location>
</feature>